<name>A0ACC6UB08_9BURK</name>
<proteinExistence type="predicted"/>
<keyword evidence="2" id="KW-1185">Reference proteome</keyword>
<sequence>MRAQQVSKRSAEEVILAVSLELAMAKWKVGLHDGRRDQLAVHTVTQTTGRILSCLQAMLSLIEQRRQKWALPAELRSVVSSEAGQDAFWLYHALQARGIECYVVDPANLQAGTGAHRVIISRST</sequence>
<organism evidence="1 2">
    <name type="scientific">Paraburkholderia phymatum</name>
    <dbReference type="NCBI Taxonomy" id="148447"/>
    <lineage>
        <taxon>Bacteria</taxon>
        <taxon>Pseudomonadati</taxon>
        <taxon>Pseudomonadota</taxon>
        <taxon>Betaproteobacteria</taxon>
        <taxon>Burkholderiales</taxon>
        <taxon>Burkholderiaceae</taxon>
        <taxon>Paraburkholderia</taxon>
    </lineage>
</organism>
<accession>A0ACC6UB08</accession>
<reference evidence="1" key="1">
    <citation type="submission" date="2024-07" db="EMBL/GenBank/DDBJ databases">
        <title>A survey of Mimosa microsymbionts across Brazilian biomes reveals a high diversity of Paraburkholderia nodulating endemic species, but also that Cupriavidus is common as a symbiont of widespread species.</title>
        <authorList>
            <person name="Rouws L."/>
            <person name="Barauna A."/>
            <person name="Beukes C."/>
            <person name="Rouws J.R.C."/>
            <person name="De Faria S.M."/>
            <person name="Gross E."/>
            <person name="Bueno Dos Reis Junior F."/>
            <person name="Simon M.F."/>
            <person name="Maluk M."/>
            <person name="Odee D.W."/>
            <person name="Kenicer G."/>
            <person name="Young J.P.W."/>
            <person name="Reis V.M."/>
            <person name="Zilli J."/>
            <person name="James E.K."/>
        </authorList>
    </citation>
    <scope>NUCLEOTIDE SEQUENCE</scope>
    <source>
        <strain evidence="1">EG181B</strain>
    </source>
</reference>
<comment type="caution">
    <text evidence="1">The sequence shown here is derived from an EMBL/GenBank/DDBJ whole genome shotgun (WGS) entry which is preliminary data.</text>
</comment>
<dbReference type="EMBL" id="JBFRCH010000039">
    <property type="protein sequence ID" value="MEX3936855.1"/>
    <property type="molecule type" value="Genomic_DNA"/>
</dbReference>
<gene>
    <name evidence="1" type="ORF">AB4Y32_34715</name>
</gene>
<dbReference type="Proteomes" id="UP001558850">
    <property type="component" value="Unassembled WGS sequence"/>
</dbReference>
<evidence type="ECO:0000313" key="2">
    <source>
        <dbReference type="Proteomes" id="UP001558850"/>
    </source>
</evidence>
<evidence type="ECO:0000313" key="1">
    <source>
        <dbReference type="EMBL" id="MEX3936855.1"/>
    </source>
</evidence>
<protein>
    <submittedName>
        <fullName evidence="1">Uncharacterized protein</fullName>
    </submittedName>
</protein>